<dbReference type="AlphaFoldDB" id="A0A9D3T5Y0"/>
<dbReference type="SUPFAM" id="SSF54236">
    <property type="entry name" value="Ubiquitin-like"/>
    <property type="match status" value="1"/>
</dbReference>
<evidence type="ECO:0000256" key="1">
    <source>
        <dbReference type="SAM" id="Coils"/>
    </source>
</evidence>
<dbReference type="PROSITE" id="PS50200">
    <property type="entry name" value="RA"/>
    <property type="match status" value="1"/>
</dbReference>
<proteinExistence type="predicted"/>
<dbReference type="Proteomes" id="UP001046870">
    <property type="component" value="Chromosome 8"/>
</dbReference>
<dbReference type="EMBL" id="JAFDVH010000008">
    <property type="protein sequence ID" value="KAG7472622.1"/>
    <property type="molecule type" value="Genomic_DNA"/>
</dbReference>
<dbReference type="Pfam" id="PF16517">
    <property type="entry name" value="Nore1-SARAH"/>
    <property type="match status" value="1"/>
</dbReference>
<dbReference type="SMART" id="SM00314">
    <property type="entry name" value="RA"/>
    <property type="match status" value="1"/>
</dbReference>
<keyword evidence="5" id="KW-1185">Reference proteome</keyword>
<evidence type="ECO:0008006" key="6">
    <source>
        <dbReference type="Google" id="ProtNLM"/>
    </source>
</evidence>
<dbReference type="Gene3D" id="3.10.20.90">
    <property type="entry name" value="Phosphatidylinositol 3-kinase Catalytic Subunit, Chain A, domain 1"/>
    <property type="match status" value="1"/>
</dbReference>
<feature type="domain" description="SARAH" evidence="3">
    <location>
        <begin position="156"/>
        <end position="203"/>
    </location>
</feature>
<dbReference type="InterPro" id="IPR011524">
    <property type="entry name" value="SARAH_dom"/>
</dbReference>
<dbReference type="Gene3D" id="1.20.5.110">
    <property type="match status" value="1"/>
</dbReference>
<evidence type="ECO:0000313" key="4">
    <source>
        <dbReference type="EMBL" id="KAG7472622.1"/>
    </source>
</evidence>
<organism evidence="4 5">
    <name type="scientific">Megalops atlanticus</name>
    <name type="common">Tarpon</name>
    <name type="synonym">Clupea gigantea</name>
    <dbReference type="NCBI Taxonomy" id="7932"/>
    <lineage>
        <taxon>Eukaryota</taxon>
        <taxon>Metazoa</taxon>
        <taxon>Chordata</taxon>
        <taxon>Craniata</taxon>
        <taxon>Vertebrata</taxon>
        <taxon>Euteleostomi</taxon>
        <taxon>Actinopterygii</taxon>
        <taxon>Neopterygii</taxon>
        <taxon>Teleostei</taxon>
        <taxon>Elopiformes</taxon>
        <taxon>Megalopidae</taxon>
        <taxon>Megalops</taxon>
    </lineage>
</organism>
<sequence length="208" mass="23508">MTGSNSMSSGYGSMDEDNDDLAFFTAKSSFFQQLQAKKEPKGTDGIIEVHLKLRRANAVQTKAGPAGGGAEPPTDVVKRLHVSSSTTVNEVIQGLLEKFMVPDNPRRFSLYCQKQRDGQDVLQKLSPSERPLCLQEEAGPDTKPITFILRENESTEVEWQAFSIPELQNFLMMLGKEEEERVRQVELRYKRYREKLRQVLQEAQGKPG</sequence>
<dbReference type="PROSITE" id="PS50951">
    <property type="entry name" value="SARAH"/>
    <property type="match status" value="1"/>
</dbReference>
<gene>
    <name evidence="4" type="ORF">MATL_G00110680</name>
</gene>
<keyword evidence="1" id="KW-0175">Coiled coil</keyword>
<comment type="caution">
    <text evidence="4">The sequence shown here is derived from an EMBL/GenBank/DDBJ whole genome shotgun (WGS) entry which is preliminary data.</text>
</comment>
<dbReference type="GO" id="GO:0005634">
    <property type="term" value="C:nucleus"/>
    <property type="evidence" value="ECO:0007669"/>
    <property type="project" value="TreeGrafter"/>
</dbReference>
<dbReference type="InterPro" id="IPR000159">
    <property type="entry name" value="RA_dom"/>
</dbReference>
<protein>
    <recommendedName>
        <fullName evidence="6">Ras association domain-containing protein 5</fullName>
    </recommendedName>
</protein>
<dbReference type="InterPro" id="IPR033614">
    <property type="entry name" value="RASSF1-6"/>
</dbReference>
<dbReference type="InterPro" id="IPR029071">
    <property type="entry name" value="Ubiquitin-like_domsf"/>
</dbReference>
<reference evidence="4" key="1">
    <citation type="submission" date="2021-01" db="EMBL/GenBank/DDBJ databases">
        <authorList>
            <person name="Zahm M."/>
            <person name="Roques C."/>
            <person name="Cabau C."/>
            <person name="Klopp C."/>
            <person name="Donnadieu C."/>
            <person name="Jouanno E."/>
            <person name="Lampietro C."/>
            <person name="Louis A."/>
            <person name="Herpin A."/>
            <person name="Echchiki A."/>
            <person name="Berthelot C."/>
            <person name="Parey E."/>
            <person name="Roest-Crollius H."/>
            <person name="Braasch I."/>
            <person name="Postlethwait J."/>
            <person name="Bobe J."/>
            <person name="Montfort J."/>
            <person name="Bouchez O."/>
            <person name="Begum T."/>
            <person name="Mejri S."/>
            <person name="Adams A."/>
            <person name="Chen W.-J."/>
            <person name="Guiguen Y."/>
        </authorList>
    </citation>
    <scope>NUCLEOTIDE SEQUENCE</scope>
    <source>
        <strain evidence="4">YG-15Mar2019-1</strain>
        <tissue evidence="4">Brain</tissue>
    </source>
</reference>
<dbReference type="Pfam" id="PF00788">
    <property type="entry name" value="RA"/>
    <property type="match status" value="1"/>
</dbReference>
<feature type="domain" description="Ras-associating" evidence="2">
    <location>
        <begin position="73"/>
        <end position="154"/>
    </location>
</feature>
<name>A0A9D3T5Y0_MEGAT</name>
<dbReference type="GO" id="GO:0007165">
    <property type="term" value="P:signal transduction"/>
    <property type="evidence" value="ECO:0007669"/>
    <property type="project" value="InterPro"/>
</dbReference>
<dbReference type="OrthoDB" id="74314at2759"/>
<accession>A0A9D3T5Y0</accession>
<dbReference type="PANTHER" id="PTHR22738">
    <property type="entry name" value="RASSF"/>
    <property type="match status" value="1"/>
</dbReference>
<dbReference type="PANTHER" id="PTHR22738:SF9">
    <property type="entry name" value="RAS ASSOCIATION DOMAIN-CONTAINING PROTEIN 5"/>
    <property type="match status" value="1"/>
</dbReference>
<evidence type="ECO:0000259" key="2">
    <source>
        <dbReference type="PROSITE" id="PS50200"/>
    </source>
</evidence>
<evidence type="ECO:0000259" key="3">
    <source>
        <dbReference type="PROSITE" id="PS50951"/>
    </source>
</evidence>
<evidence type="ECO:0000313" key="5">
    <source>
        <dbReference type="Proteomes" id="UP001046870"/>
    </source>
</evidence>
<feature type="coiled-coil region" evidence="1">
    <location>
        <begin position="175"/>
        <end position="202"/>
    </location>
</feature>